<evidence type="ECO:0000313" key="1">
    <source>
        <dbReference type="EMBL" id="CAL1392435.1"/>
    </source>
</evidence>
<gene>
    <name evidence="1" type="ORF">LTRI10_LOCUS33082</name>
</gene>
<keyword evidence="2" id="KW-1185">Reference proteome</keyword>
<name>A0AAV2F4L0_9ROSI</name>
<dbReference type="Proteomes" id="UP001497516">
    <property type="component" value="Chromosome 6"/>
</dbReference>
<evidence type="ECO:0008006" key="3">
    <source>
        <dbReference type="Google" id="ProtNLM"/>
    </source>
</evidence>
<sequence>MPLLSELKLMVYLFGCPEMVDLFASTPVIAKGGDVPIMLPLQELIFINLTSFIYSDLEMKRVLIYLINTSPNLRELSIKRCSSGQCSRQSLLETVAWPQTGCCLQRLKLFEIDDTLGKGVDLELVRFVLATAPLLLRIRIKPFQQLCPKLVIKFMKEVMQYKRISREAQVFYDWNDEQD</sequence>
<accession>A0AAV2F4L0</accession>
<evidence type="ECO:0000313" key="2">
    <source>
        <dbReference type="Proteomes" id="UP001497516"/>
    </source>
</evidence>
<reference evidence="1 2" key="1">
    <citation type="submission" date="2024-04" db="EMBL/GenBank/DDBJ databases">
        <authorList>
            <person name="Fracassetti M."/>
        </authorList>
    </citation>
    <scope>NUCLEOTIDE SEQUENCE [LARGE SCALE GENOMIC DNA]</scope>
</reference>
<protein>
    <recommendedName>
        <fullName evidence="3">FBD domain-containing protein</fullName>
    </recommendedName>
</protein>
<dbReference type="EMBL" id="OZ034819">
    <property type="protein sequence ID" value="CAL1392435.1"/>
    <property type="molecule type" value="Genomic_DNA"/>
</dbReference>
<proteinExistence type="predicted"/>
<dbReference type="AlphaFoldDB" id="A0AAV2F4L0"/>
<organism evidence="1 2">
    <name type="scientific">Linum trigynum</name>
    <dbReference type="NCBI Taxonomy" id="586398"/>
    <lineage>
        <taxon>Eukaryota</taxon>
        <taxon>Viridiplantae</taxon>
        <taxon>Streptophyta</taxon>
        <taxon>Embryophyta</taxon>
        <taxon>Tracheophyta</taxon>
        <taxon>Spermatophyta</taxon>
        <taxon>Magnoliopsida</taxon>
        <taxon>eudicotyledons</taxon>
        <taxon>Gunneridae</taxon>
        <taxon>Pentapetalae</taxon>
        <taxon>rosids</taxon>
        <taxon>fabids</taxon>
        <taxon>Malpighiales</taxon>
        <taxon>Linaceae</taxon>
        <taxon>Linum</taxon>
    </lineage>
</organism>